<reference evidence="3 4" key="1">
    <citation type="submission" date="2018-08" db="EMBL/GenBank/DDBJ databases">
        <title>Recombination of ecologically and evolutionarily significant loci maintains genetic cohesion in the Pseudomonas syringae species complex.</title>
        <authorList>
            <person name="Dillon M."/>
            <person name="Thakur S."/>
            <person name="Almeida R.N.D."/>
            <person name="Weir B.S."/>
            <person name="Guttman D.S."/>
        </authorList>
    </citation>
    <scope>NUCLEOTIDE SEQUENCE [LARGE SCALE GENOMIC DNA]</scope>
    <source>
        <strain evidence="1 4">ICMP 535</strain>
        <strain evidence="2 3">ICMP 6941</strain>
    </source>
</reference>
<evidence type="ECO:0000313" key="1">
    <source>
        <dbReference type="EMBL" id="RMQ39442.1"/>
    </source>
</evidence>
<dbReference type="AlphaFoldDB" id="A0A3M4URL3"/>
<dbReference type="Proteomes" id="UP000276194">
    <property type="component" value="Unassembled WGS sequence"/>
</dbReference>
<proteinExistence type="predicted"/>
<gene>
    <name evidence="2" type="ORF">ALP52_05892</name>
    <name evidence="1" type="ORF">ALQ05_05184</name>
</gene>
<evidence type="ECO:0000313" key="2">
    <source>
        <dbReference type="EMBL" id="RMT20905.1"/>
    </source>
</evidence>
<sequence>MVRALRRLRYKRFTVSRRVSQILEEMLWLAQRPVLKLS</sequence>
<name>A0A3M4URL3_PSEA0</name>
<dbReference type="EMBL" id="RBTD01000205">
    <property type="protein sequence ID" value="RMT20905.1"/>
    <property type="molecule type" value="Genomic_DNA"/>
</dbReference>
<comment type="caution">
    <text evidence="1">The sequence shown here is derived from an EMBL/GenBank/DDBJ whole genome shotgun (WGS) entry which is preliminary data.</text>
</comment>
<evidence type="ECO:0000313" key="3">
    <source>
        <dbReference type="Proteomes" id="UP000276194"/>
    </source>
</evidence>
<accession>A0A3M4URL3</accession>
<organism evidence="1 4">
    <name type="scientific">Pseudomonas amygdali pv. mori</name>
    <dbReference type="NCBI Taxonomy" id="34065"/>
    <lineage>
        <taxon>Bacteria</taxon>
        <taxon>Pseudomonadati</taxon>
        <taxon>Pseudomonadota</taxon>
        <taxon>Gammaproteobacteria</taxon>
        <taxon>Pseudomonadales</taxon>
        <taxon>Pseudomonadaceae</taxon>
        <taxon>Pseudomonas</taxon>
        <taxon>Pseudomonas amygdali</taxon>
    </lineage>
</organism>
<dbReference type="Proteomes" id="UP000279553">
    <property type="component" value="Unassembled WGS sequence"/>
</dbReference>
<dbReference type="EMBL" id="RBRD01000088">
    <property type="protein sequence ID" value="RMQ39442.1"/>
    <property type="molecule type" value="Genomic_DNA"/>
</dbReference>
<protein>
    <submittedName>
        <fullName evidence="1">Uncharacterized protein</fullName>
    </submittedName>
</protein>
<evidence type="ECO:0000313" key="4">
    <source>
        <dbReference type="Proteomes" id="UP000279553"/>
    </source>
</evidence>